<dbReference type="RefSeq" id="XP_007773121.1">
    <property type="nucleotide sequence ID" value="XM_007774931.1"/>
</dbReference>
<dbReference type="GeneID" id="19201355"/>
<reference evidence="3" key="1">
    <citation type="journal article" date="2012" name="Science">
        <title>The Paleozoic origin of enzymatic lignin decomposition reconstructed from 31 fungal genomes.</title>
        <authorList>
            <person name="Floudas D."/>
            <person name="Binder M."/>
            <person name="Riley R."/>
            <person name="Barry K."/>
            <person name="Blanchette R.A."/>
            <person name="Henrissat B."/>
            <person name="Martinez A.T."/>
            <person name="Otillar R."/>
            <person name="Spatafora J.W."/>
            <person name="Yadav J.S."/>
            <person name="Aerts A."/>
            <person name="Benoit I."/>
            <person name="Boyd A."/>
            <person name="Carlson A."/>
            <person name="Copeland A."/>
            <person name="Coutinho P.M."/>
            <person name="de Vries R.P."/>
            <person name="Ferreira P."/>
            <person name="Findley K."/>
            <person name="Foster B."/>
            <person name="Gaskell J."/>
            <person name="Glotzer D."/>
            <person name="Gorecki P."/>
            <person name="Heitman J."/>
            <person name="Hesse C."/>
            <person name="Hori C."/>
            <person name="Igarashi K."/>
            <person name="Jurgens J.A."/>
            <person name="Kallen N."/>
            <person name="Kersten P."/>
            <person name="Kohler A."/>
            <person name="Kuees U."/>
            <person name="Kumar T.K.A."/>
            <person name="Kuo A."/>
            <person name="LaButti K."/>
            <person name="Larrondo L.F."/>
            <person name="Lindquist E."/>
            <person name="Ling A."/>
            <person name="Lombard V."/>
            <person name="Lucas S."/>
            <person name="Lundell T."/>
            <person name="Martin R."/>
            <person name="McLaughlin D.J."/>
            <person name="Morgenstern I."/>
            <person name="Morin E."/>
            <person name="Murat C."/>
            <person name="Nagy L.G."/>
            <person name="Nolan M."/>
            <person name="Ohm R.A."/>
            <person name="Patyshakuliyeva A."/>
            <person name="Rokas A."/>
            <person name="Ruiz-Duenas F.J."/>
            <person name="Sabat G."/>
            <person name="Salamov A."/>
            <person name="Samejima M."/>
            <person name="Schmutz J."/>
            <person name="Slot J.C."/>
            <person name="St John F."/>
            <person name="Stenlid J."/>
            <person name="Sun H."/>
            <person name="Sun S."/>
            <person name="Syed K."/>
            <person name="Tsang A."/>
            <person name="Wiebenga A."/>
            <person name="Young D."/>
            <person name="Pisabarro A."/>
            <person name="Eastwood D.C."/>
            <person name="Martin F."/>
            <person name="Cullen D."/>
            <person name="Grigoriev I.V."/>
            <person name="Hibbett D.S."/>
        </authorList>
    </citation>
    <scope>NUCLEOTIDE SEQUENCE [LARGE SCALE GENOMIC DNA]</scope>
    <source>
        <strain evidence="3">RWD-64-598 SS2</strain>
    </source>
</reference>
<feature type="region of interest" description="Disordered" evidence="1">
    <location>
        <begin position="357"/>
        <end position="378"/>
    </location>
</feature>
<keyword evidence="3" id="KW-1185">Reference proteome</keyword>
<organism evidence="2 3">
    <name type="scientific">Coniophora puteana (strain RWD-64-598)</name>
    <name type="common">Brown rot fungus</name>
    <dbReference type="NCBI Taxonomy" id="741705"/>
    <lineage>
        <taxon>Eukaryota</taxon>
        <taxon>Fungi</taxon>
        <taxon>Dikarya</taxon>
        <taxon>Basidiomycota</taxon>
        <taxon>Agaricomycotina</taxon>
        <taxon>Agaricomycetes</taxon>
        <taxon>Agaricomycetidae</taxon>
        <taxon>Boletales</taxon>
        <taxon>Coniophorineae</taxon>
        <taxon>Coniophoraceae</taxon>
        <taxon>Coniophora</taxon>
    </lineage>
</organism>
<sequence length="473" mass="52816">MNPQIDSSGILYHSINDDTCLPETRDWLPMARSDCSHANTFRSVNFDSATFGVATEENSALDVPTTLTNLIRLVTQSLTPHVFLLESASFATARPCIPNYLDLARFYPLARTAALLVMQRVRGMSEELGTNDTVEESSNDIMNGAEDTRAETASRASDYETAYSFPMSMKSSHSPPPVRYSWEPIDNVDSNSQYSLFAQYHEFPDSIPIACIADQSVMISLLRSAVYQRLAWGVTEPVIGLGFSPGSPMVQVFLAWPSTTWKDGLPLVAIAGDLSEDRIQGTGWFNVTSPMATYELVQYLSRVIEFANHMSCPGQTRWLEWRFDFANYDKMEDITMDKMASVRAWAEEAMPADAGERRLLSTTSSPPAESSINIPTRELHNVGPPPRWTCLDLASGVADIKHSYKTVHRWLWNRITSLRSALPLIDMGTIPSEYASLTRFVWNKSWDQSLGVSDIDGKLSQLSSELLQQKSAY</sequence>
<dbReference type="Proteomes" id="UP000053558">
    <property type="component" value="Unassembled WGS sequence"/>
</dbReference>
<gene>
    <name evidence="2" type="ORF">CONPUDRAFT_139462</name>
</gene>
<evidence type="ECO:0000313" key="2">
    <source>
        <dbReference type="EMBL" id="EIW76782.1"/>
    </source>
</evidence>
<protein>
    <submittedName>
        <fullName evidence="2">Uncharacterized protein</fullName>
    </submittedName>
</protein>
<dbReference type="AlphaFoldDB" id="A0A5M3MC21"/>
<dbReference type="OrthoDB" id="2919059at2759"/>
<dbReference type="EMBL" id="JH711585">
    <property type="protein sequence ID" value="EIW76782.1"/>
    <property type="molecule type" value="Genomic_DNA"/>
</dbReference>
<dbReference type="KEGG" id="cput:CONPUDRAFT_139462"/>
<proteinExistence type="predicted"/>
<evidence type="ECO:0000313" key="3">
    <source>
        <dbReference type="Proteomes" id="UP000053558"/>
    </source>
</evidence>
<feature type="compositionally biased region" description="Polar residues" evidence="1">
    <location>
        <begin position="360"/>
        <end position="374"/>
    </location>
</feature>
<evidence type="ECO:0000256" key="1">
    <source>
        <dbReference type="SAM" id="MobiDB-lite"/>
    </source>
</evidence>
<comment type="caution">
    <text evidence="2">The sequence shown here is derived from an EMBL/GenBank/DDBJ whole genome shotgun (WGS) entry which is preliminary data.</text>
</comment>
<accession>A0A5M3MC21</accession>
<feature type="non-terminal residue" evidence="2">
    <location>
        <position position="473"/>
    </location>
</feature>
<name>A0A5M3MC21_CONPW</name>